<feature type="compositionally biased region" description="Low complexity" evidence="3">
    <location>
        <begin position="131"/>
        <end position="140"/>
    </location>
</feature>
<feature type="compositionally biased region" description="Basic and acidic residues" evidence="3">
    <location>
        <begin position="141"/>
        <end position="160"/>
    </location>
</feature>
<evidence type="ECO:0000256" key="3">
    <source>
        <dbReference type="SAM" id="MobiDB-lite"/>
    </source>
</evidence>
<proteinExistence type="predicted"/>
<dbReference type="InterPro" id="IPR035979">
    <property type="entry name" value="RBD_domain_sf"/>
</dbReference>
<sequence>MVEADRPGKLFVGGLSPETDEPALEAAFGPYGRIAELLLMKDRETGKSRGFAFVSFESPADAKAAARDLNGKSLGGKAIKVAQATKPAFDGARRGPPPARSRGRPGLRGARGGPRRPPARAGGDARRRRAIPTAGRAAGPRGEEAARREGGSAADTERRRPASHVVSVDAAEEKHLSCRNRPRTRARKSSSYPLGISC</sequence>
<dbReference type="PROSITE" id="PS50102">
    <property type="entry name" value="RRM"/>
    <property type="match status" value="1"/>
</dbReference>
<feature type="compositionally biased region" description="Basic residues" evidence="3">
    <location>
        <begin position="177"/>
        <end position="188"/>
    </location>
</feature>
<dbReference type="Pfam" id="PF00076">
    <property type="entry name" value="RRM_1"/>
    <property type="match status" value="1"/>
</dbReference>
<dbReference type="InterPro" id="IPR000504">
    <property type="entry name" value="RRM_dom"/>
</dbReference>
<evidence type="ECO:0000256" key="2">
    <source>
        <dbReference type="PROSITE-ProRule" id="PRU00176"/>
    </source>
</evidence>
<dbReference type="GO" id="GO:0043226">
    <property type="term" value="C:organelle"/>
    <property type="evidence" value="ECO:0007669"/>
    <property type="project" value="UniProtKB-ARBA"/>
</dbReference>
<accession>A0A8D2CAD8</accession>
<dbReference type="CDD" id="cd12382">
    <property type="entry name" value="RRM_RBMX_like"/>
    <property type="match status" value="1"/>
</dbReference>
<evidence type="ECO:0000313" key="6">
    <source>
        <dbReference type="Proteomes" id="UP000694725"/>
    </source>
</evidence>
<dbReference type="GO" id="GO:0003723">
    <property type="term" value="F:RNA binding"/>
    <property type="evidence" value="ECO:0007669"/>
    <property type="project" value="UniProtKB-UniRule"/>
</dbReference>
<evidence type="ECO:0000256" key="1">
    <source>
        <dbReference type="ARBA" id="ARBA00022884"/>
    </source>
</evidence>
<dbReference type="InterPro" id="IPR050441">
    <property type="entry name" value="RBM"/>
</dbReference>
<dbReference type="Proteomes" id="UP000694725">
    <property type="component" value="Unplaced"/>
</dbReference>
<feature type="region of interest" description="Disordered" evidence="3">
    <location>
        <begin position="81"/>
        <end position="198"/>
    </location>
</feature>
<dbReference type="SMART" id="SM00360">
    <property type="entry name" value="RRM"/>
    <property type="match status" value="1"/>
</dbReference>
<dbReference type="Gene3D" id="3.30.70.330">
    <property type="match status" value="1"/>
</dbReference>
<dbReference type="FunFam" id="3.30.70.330:FF:000119">
    <property type="entry name" value="RNA-binding motif protein, X chromosome"/>
    <property type="match status" value="1"/>
</dbReference>
<protein>
    <recommendedName>
        <fullName evidence="4">RRM domain-containing protein</fullName>
    </recommendedName>
</protein>
<keyword evidence="1 2" id="KW-0694">RNA-binding</keyword>
<organism evidence="5 6">
    <name type="scientific">Sus scrofa</name>
    <name type="common">Pig</name>
    <dbReference type="NCBI Taxonomy" id="9823"/>
    <lineage>
        <taxon>Eukaryota</taxon>
        <taxon>Metazoa</taxon>
        <taxon>Chordata</taxon>
        <taxon>Craniata</taxon>
        <taxon>Vertebrata</taxon>
        <taxon>Euteleostomi</taxon>
        <taxon>Mammalia</taxon>
        <taxon>Eutheria</taxon>
        <taxon>Laurasiatheria</taxon>
        <taxon>Artiodactyla</taxon>
        <taxon>Suina</taxon>
        <taxon>Suidae</taxon>
        <taxon>Sus</taxon>
    </lineage>
</organism>
<dbReference type="PANTHER" id="PTHR48034">
    <property type="entry name" value="TRANSFORMER-2 SEX-DETERMINING PROTEIN-RELATED"/>
    <property type="match status" value="1"/>
</dbReference>
<evidence type="ECO:0000259" key="4">
    <source>
        <dbReference type="PROSITE" id="PS50102"/>
    </source>
</evidence>
<feature type="domain" description="RRM" evidence="4">
    <location>
        <begin position="8"/>
        <end position="86"/>
    </location>
</feature>
<reference evidence="5" key="1">
    <citation type="submission" date="2025-08" db="UniProtKB">
        <authorList>
            <consortium name="Ensembl"/>
        </authorList>
    </citation>
    <scope>IDENTIFICATION</scope>
</reference>
<dbReference type="InterPro" id="IPR012677">
    <property type="entry name" value="Nucleotide-bd_a/b_plait_sf"/>
</dbReference>
<name>A0A8D2CAD8_PIG</name>
<evidence type="ECO:0000313" key="5">
    <source>
        <dbReference type="Ensembl" id="ENSSSCP00065029477.1"/>
    </source>
</evidence>
<dbReference type="AlphaFoldDB" id="A0A8D2CAD8"/>
<dbReference type="Ensembl" id="ENSSSCT00065067738.1">
    <property type="protein sequence ID" value="ENSSSCP00065029477.1"/>
    <property type="gene ID" value="ENSSSCG00065049472.1"/>
</dbReference>
<dbReference type="SUPFAM" id="SSF54928">
    <property type="entry name" value="RNA-binding domain, RBD"/>
    <property type="match status" value="1"/>
</dbReference>